<sequence length="165" mass="17974">MNEVLTASAGQEDDVAPGRVARGKPVTFKDGVPVYDSGRAPAFLRTKTQLVRVRRKPAVGQRPVAYIYTRWYRDRVALWDPEQAAKMRPLSALQVPVAMAPGRGRRRAAGTPARGSAERRVAVRLPTRCGSRAGATPGRRGRHGPGRRGRRPYAGCRPSPPAARS</sequence>
<feature type="region of interest" description="Disordered" evidence="1">
    <location>
        <begin position="98"/>
        <end position="165"/>
    </location>
</feature>
<reference evidence="2" key="2">
    <citation type="submission" date="2020-09" db="EMBL/GenBank/DDBJ databases">
        <authorList>
            <person name="Sun Q."/>
            <person name="Ohkuma M."/>
        </authorList>
    </citation>
    <scope>NUCLEOTIDE SEQUENCE</scope>
    <source>
        <strain evidence="2">JCM 3035</strain>
    </source>
</reference>
<evidence type="ECO:0000256" key="1">
    <source>
        <dbReference type="SAM" id="MobiDB-lite"/>
    </source>
</evidence>
<evidence type="ECO:0000313" key="3">
    <source>
        <dbReference type="Proteomes" id="UP000637788"/>
    </source>
</evidence>
<organism evidence="2 3">
    <name type="scientific">Streptomyces flaveus</name>
    <dbReference type="NCBI Taxonomy" id="66370"/>
    <lineage>
        <taxon>Bacteria</taxon>
        <taxon>Bacillati</taxon>
        <taxon>Actinomycetota</taxon>
        <taxon>Actinomycetes</taxon>
        <taxon>Kitasatosporales</taxon>
        <taxon>Streptomycetaceae</taxon>
        <taxon>Streptomyces</taxon>
        <taxon>Streptomyces aurantiacus group</taxon>
    </lineage>
</organism>
<keyword evidence="3" id="KW-1185">Reference proteome</keyword>
<accession>A0A917RPP1</accession>
<comment type="caution">
    <text evidence="2">The sequence shown here is derived from an EMBL/GenBank/DDBJ whole genome shotgun (WGS) entry which is preliminary data.</text>
</comment>
<dbReference type="Proteomes" id="UP000637788">
    <property type="component" value="Unassembled WGS sequence"/>
</dbReference>
<evidence type="ECO:0000313" key="2">
    <source>
        <dbReference type="EMBL" id="GGL17961.1"/>
    </source>
</evidence>
<proteinExistence type="predicted"/>
<gene>
    <name evidence="2" type="ORF">GCM10010094_93550</name>
</gene>
<dbReference type="AlphaFoldDB" id="A0A917RPP1"/>
<name>A0A917RPP1_9ACTN</name>
<dbReference type="EMBL" id="BMPQ01000063">
    <property type="protein sequence ID" value="GGL17961.1"/>
    <property type="molecule type" value="Genomic_DNA"/>
</dbReference>
<protein>
    <submittedName>
        <fullName evidence="2">Uncharacterized protein</fullName>
    </submittedName>
</protein>
<feature type="compositionally biased region" description="Basic residues" evidence="1">
    <location>
        <begin position="139"/>
        <end position="151"/>
    </location>
</feature>
<reference evidence="2" key="1">
    <citation type="journal article" date="2014" name="Int. J. Syst. Evol. Microbiol.">
        <title>Complete genome sequence of Corynebacterium casei LMG S-19264T (=DSM 44701T), isolated from a smear-ripened cheese.</title>
        <authorList>
            <consortium name="US DOE Joint Genome Institute (JGI-PGF)"/>
            <person name="Walter F."/>
            <person name="Albersmeier A."/>
            <person name="Kalinowski J."/>
            <person name="Ruckert C."/>
        </authorList>
    </citation>
    <scope>NUCLEOTIDE SEQUENCE</scope>
    <source>
        <strain evidence="2">JCM 3035</strain>
    </source>
</reference>